<reference evidence="2" key="1">
    <citation type="submission" date="2022-11" db="UniProtKB">
        <authorList>
            <consortium name="WormBaseParasite"/>
        </authorList>
    </citation>
    <scope>IDENTIFICATION</scope>
</reference>
<organism evidence="1 2">
    <name type="scientific">Meloidogyne incognita</name>
    <name type="common">Southern root-knot nematode worm</name>
    <name type="synonym">Oxyuris incognita</name>
    <dbReference type="NCBI Taxonomy" id="6306"/>
    <lineage>
        <taxon>Eukaryota</taxon>
        <taxon>Metazoa</taxon>
        <taxon>Ecdysozoa</taxon>
        <taxon>Nematoda</taxon>
        <taxon>Chromadorea</taxon>
        <taxon>Rhabditida</taxon>
        <taxon>Tylenchina</taxon>
        <taxon>Tylenchomorpha</taxon>
        <taxon>Tylenchoidea</taxon>
        <taxon>Meloidogynidae</taxon>
        <taxon>Meloidogyninae</taxon>
        <taxon>Meloidogyne</taxon>
        <taxon>Meloidogyne incognita group</taxon>
    </lineage>
</organism>
<keyword evidence="1" id="KW-1185">Reference proteome</keyword>
<dbReference type="Proteomes" id="UP000887563">
    <property type="component" value="Unplaced"/>
</dbReference>
<name>A0A914MX18_MELIC</name>
<evidence type="ECO:0000313" key="2">
    <source>
        <dbReference type="WBParaSite" id="Minc3s02741g31412"/>
    </source>
</evidence>
<protein>
    <submittedName>
        <fullName evidence="2">Uncharacterized protein</fullName>
    </submittedName>
</protein>
<sequence length="51" mass="5962">MYLRRRECGMSSRPSRPFVLQLFPALLEEHQDVNSILVSLDDVGHMLNENF</sequence>
<dbReference type="AlphaFoldDB" id="A0A914MX18"/>
<accession>A0A914MX18</accession>
<proteinExistence type="predicted"/>
<evidence type="ECO:0000313" key="1">
    <source>
        <dbReference type="Proteomes" id="UP000887563"/>
    </source>
</evidence>
<dbReference type="WBParaSite" id="Minc3s02741g31412">
    <property type="protein sequence ID" value="Minc3s02741g31412"/>
    <property type="gene ID" value="Minc3s02741g31412"/>
</dbReference>